<dbReference type="Proteomes" id="UP000653454">
    <property type="component" value="Unassembled WGS sequence"/>
</dbReference>
<accession>A0A8S4G6A3</accession>
<keyword evidence="2" id="KW-1133">Transmembrane helix</keyword>
<gene>
    <name evidence="3" type="ORF">PLXY2_LOCUS13322</name>
</gene>
<feature type="compositionally biased region" description="Basic and acidic residues" evidence="1">
    <location>
        <begin position="101"/>
        <end position="110"/>
    </location>
</feature>
<feature type="region of interest" description="Disordered" evidence="1">
    <location>
        <begin position="31"/>
        <end position="88"/>
    </location>
</feature>
<keyword evidence="2" id="KW-0812">Transmembrane</keyword>
<evidence type="ECO:0000313" key="3">
    <source>
        <dbReference type="EMBL" id="CAG9135097.1"/>
    </source>
</evidence>
<keyword evidence="2" id="KW-0472">Membrane</keyword>
<comment type="caution">
    <text evidence="3">The sequence shown here is derived from an EMBL/GenBank/DDBJ whole genome shotgun (WGS) entry which is preliminary data.</text>
</comment>
<keyword evidence="4" id="KW-1185">Reference proteome</keyword>
<evidence type="ECO:0000313" key="4">
    <source>
        <dbReference type="Proteomes" id="UP000653454"/>
    </source>
</evidence>
<name>A0A8S4G6A3_PLUXY</name>
<feature type="region of interest" description="Disordered" evidence="1">
    <location>
        <begin position="101"/>
        <end position="168"/>
    </location>
</feature>
<protein>
    <submittedName>
        <fullName evidence="3">(diamondback moth) hypothetical protein</fullName>
    </submittedName>
</protein>
<feature type="compositionally biased region" description="Basic and acidic residues" evidence="1">
    <location>
        <begin position="134"/>
        <end position="148"/>
    </location>
</feature>
<feature type="compositionally biased region" description="Polar residues" evidence="1">
    <location>
        <begin position="40"/>
        <end position="58"/>
    </location>
</feature>
<dbReference type="EMBL" id="CAJHNJ030000094">
    <property type="protein sequence ID" value="CAG9135097.1"/>
    <property type="molecule type" value="Genomic_DNA"/>
</dbReference>
<dbReference type="AlphaFoldDB" id="A0A8S4G6A3"/>
<evidence type="ECO:0000256" key="1">
    <source>
        <dbReference type="SAM" id="MobiDB-lite"/>
    </source>
</evidence>
<organism evidence="3 4">
    <name type="scientific">Plutella xylostella</name>
    <name type="common">Diamondback moth</name>
    <name type="synonym">Plutella maculipennis</name>
    <dbReference type="NCBI Taxonomy" id="51655"/>
    <lineage>
        <taxon>Eukaryota</taxon>
        <taxon>Metazoa</taxon>
        <taxon>Ecdysozoa</taxon>
        <taxon>Arthropoda</taxon>
        <taxon>Hexapoda</taxon>
        <taxon>Insecta</taxon>
        <taxon>Pterygota</taxon>
        <taxon>Neoptera</taxon>
        <taxon>Endopterygota</taxon>
        <taxon>Lepidoptera</taxon>
        <taxon>Glossata</taxon>
        <taxon>Ditrysia</taxon>
        <taxon>Yponomeutoidea</taxon>
        <taxon>Plutellidae</taxon>
        <taxon>Plutella</taxon>
    </lineage>
</organism>
<proteinExistence type="predicted"/>
<feature type="transmembrane region" description="Helical" evidence="2">
    <location>
        <begin position="6"/>
        <end position="22"/>
    </location>
</feature>
<evidence type="ECO:0000256" key="2">
    <source>
        <dbReference type="SAM" id="Phobius"/>
    </source>
</evidence>
<reference evidence="3" key="1">
    <citation type="submission" date="2020-11" db="EMBL/GenBank/DDBJ databases">
        <authorList>
            <person name="Whiteford S."/>
        </authorList>
    </citation>
    <scope>NUCLEOTIDE SEQUENCE</scope>
</reference>
<sequence length="168" mass="18672">MLTIAFLISVTFFCFYLTKFLFKRRSEKEPKKGVIMADQQEGQEQVRCSSRLPTNFTVGDSPDADDDDSGPSHEGGDSFPNAPPPNIRRVLTQAQQLALAEKRSTLRKEGEDEATEAIPNNLLQKFQMTLDAEPEGKSREQSPERRGSIQDGTRSGLLRPPASTSTLQ</sequence>